<evidence type="ECO:0008006" key="2">
    <source>
        <dbReference type="Google" id="ProtNLM"/>
    </source>
</evidence>
<name>A0A078LIU0_CITKO</name>
<dbReference type="EMBL" id="LK931336">
    <property type="protein sequence ID" value="CDZ83974.1"/>
    <property type="molecule type" value="Genomic_DNA"/>
</dbReference>
<gene>
    <name evidence="1" type="ORF">BN1086_02108</name>
</gene>
<dbReference type="AlphaFoldDB" id="A0A078LIU0"/>
<organism evidence="1">
    <name type="scientific">Citrobacter koseri</name>
    <name type="common">Citrobacter diversus</name>
    <dbReference type="NCBI Taxonomy" id="545"/>
    <lineage>
        <taxon>Bacteria</taxon>
        <taxon>Pseudomonadati</taxon>
        <taxon>Pseudomonadota</taxon>
        <taxon>Gammaproteobacteria</taxon>
        <taxon>Enterobacterales</taxon>
        <taxon>Enterobacteriaceae</taxon>
        <taxon>Citrobacter</taxon>
    </lineage>
</organism>
<sequence>MAPKKSFRKAYVGIVMDMALARSKISNRMVAQRLGVDETTIRRWRKENIEFERAFTEAREALREKINRVAGKSLDVRKRKVVTTSLDGVKTTVEDVLPTHNDIAVFSKALGLGTSVYSEEERHRDVLREVMKHKVAGKYSALQAAQLLEAEGIKVPATLLMELGAPKIFESFTNMDEAAKANAVNLSPHEAADIYKKFMG</sequence>
<dbReference type="PATRIC" id="fig|545.12.peg.2123"/>
<protein>
    <recommendedName>
        <fullName evidence="2">Homeodomain phBC6A51-type domain-containing protein</fullName>
    </recommendedName>
</protein>
<dbReference type="Gene3D" id="1.10.10.60">
    <property type="entry name" value="Homeodomain-like"/>
    <property type="match status" value="1"/>
</dbReference>
<proteinExistence type="predicted"/>
<reference evidence="1" key="1">
    <citation type="submission" date="2014-06" db="EMBL/GenBank/DDBJ databases">
        <authorList>
            <person name="Urmite Genomes Urmite Genomes"/>
        </authorList>
    </citation>
    <scope>NUCLEOTIDE SEQUENCE</scope>
</reference>
<evidence type="ECO:0000313" key="1">
    <source>
        <dbReference type="EMBL" id="CDZ83974.1"/>
    </source>
</evidence>
<accession>A0A078LIU0</accession>